<dbReference type="KEGG" id="acab:QRX50_32980"/>
<feature type="transmembrane region" description="Helical" evidence="1">
    <location>
        <begin position="189"/>
        <end position="208"/>
    </location>
</feature>
<feature type="transmembrane region" description="Helical" evidence="1">
    <location>
        <begin position="35"/>
        <end position="56"/>
    </location>
</feature>
<evidence type="ECO:0000313" key="2">
    <source>
        <dbReference type="EMBL" id="WIX76262.1"/>
    </source>
</evidence>
<proteinExistence type="predicted"/>
<feature type="transmembrane region" description="Helical" evidence="1">
    <location>
        <begin position="160"/>
        <end position="177"/>
    </location>
</feature>
<reference evidence="2 3" key="1">
    <citation type="submission" date="2023-06" db="EMBL/GenBank/DDBJ databases">
        <authorList>
            <person name="Oyuntsetseg B."/>
            <person name="Kim S.B."/>
        </authorList>
    </citation>
    <scope>NUCLEOTIDE SEQUENCE [LARGE SCALE GENOMIC DNA]</scope>
    <source>
        <strain evidence="2 3">2-15</strain>
    </source>
</reference>
<evidence type="ECO:0000256" key="1">
    <source>
        <dbReference type="SAM" id="Phobius"/>
    </source>
</evidence>
<gene>
    <name evidence="2" type="ORF">QRX50_32980</name>
</gene>
<protein>
    <submittedName>
        <fullName evidence="2">M50 family metallopeptidase</fullName>
    </submittedName>
</protein>
<organism evidence="2 3">
    <name type="scientific">Amycolatopsis carbonis</name>
    <dbReference type="NCBI Taxonomy" id="715471"/>
    <lineage>
        <taxon>Bacteria</taxon>
        <taxon>Bacillati</taxon>
        <taxon>Actinomycetota</taxon>
        <taxon>Actinomycetes</taxon>
        <taxon>Pseudonocardiales</taxon>
        <taxon>Pseudonocardiaceae</taxon>
        <taxon>Amycolatopsis</taxon>
    </lineage>
</organism>
<dbReference type="EMBL" id="CP127294">
    <property type="protein sequence ID" value="WIX76262.1"/>
    <property type="molecule type" value="Genomic_DNA"/>
</dbReference>
<keyword evidence="1" id="KW-1133">Transmembrane helix</keyword>
<accession>A0A9Y2IAR6</accession>
<dbReference type="Pfam" id="PF13398">
    <property type="entry name" value="Peptidase_M50B"/>
    <property type="match status" value="1"/>
</dbReference>
<feature type="transmembrane region" description="Helical" evidence="1">
    <location>
        <begin position="229"/>
        <end position="249"/>
    </location>
</feature>
<feature type="transmembrane region" description="Helical" evidence="1">
    <location>
        <begin position="113"/>
        <end position="131"/>
    </location>
</feature>
<dbReference type="Proteomes" id="UP001236014">
    <property type="component" value="Chromosome"/>
</dbReference>
<keyword evidence="1" id="KW-0812">Transmembrane</keyword>
<keyword evidence="3" id="KW-1185">Reference proteome</keyword>
<dbReference type="AlphaFoldDB" id="A0A9Y2IAR6"/>
<name>A0A9Y2IAR6_9PSEU</name>
<sequence>MRFFGFLPFSGEVEVMAGGGFFGSLTGTVEAPGQWMVLVTGLFAAAVSAGTFAFLASEKDLLIGRANVLGTVFHEGGHALASVVTGGGVYRIAITSADSGATWSWTPSPWSRTLTSVAGYAMPSLAGLGAAGLLRHGYAPAVLALTTLVMVLVLVVTRDLITFVAVVALGMVTFTVWRTAPGWVQNAVAYGEAWLLLTSEIGGLGALVSNRVRHGLRHHTDDAAGLAELTSIPAFVWIAGWFVVIGWALEKAVPLLWP</sequence>
<evidence type="ECO:0000313" key="3">
    <source>
        <dbReference type="Proteomes" id="UP001236014"/>
    </source>
</evidence>
<dbReference type="InterPro" id="IPR049500">
    <property type="entry name" value="Peptidase_M50B-like"/>
</dbReference>
<keyword evidence="1" id="KW-0472">Membrane</keyword>
<feature type="transmembrane region" description="Helical" evidence="1">
    <location>
        <begin position="137"/>
        <end position="155"/>
    </location>
</feature>
<dbReference type="RefSeq" id="WP_285967012.1">
    <property type="nucleotide sequence ID" value="NZ_CP127294.1"/>
</dbReference>